<organism evidence="1 2">
    <name type="scientific">Pseudomonas syringae pv. syringae</name>
    <dbReference type="NCBI Taxonomy" id="321"/>
    <lineage>
        <taxon>Bacteria</taxon>
        <taxon>Pseudomonadati</taxon>
        <taxon>Pseudomonadota</taxon>
        <taxon>Gammaproteobacteria</taxon>
        <taxon>Pseudomonadales</taxon>
        <taxon>Pseudomonadaceae</taxon>
        <taxon>Pseudomonas</taxon>
        <taxon>Pseudomonas syringae</taxon>
    </lineage>
</organism>
<dbReference type="InterPro" id="IPR032675">
    <property type="entry name" value="LRR_dom_sf"/>
</dbReference>
<name>A0AAE5S505_PSESY</name>
<comment type="caution">
    <text evidence="1">The sequence shown here is derived from an EMBL/GenBank/DDBJ whole genome shotgun (WGS) entry which is preliminary data.</text>
</comment>
<dbReference type="Proteomes" id="UP000237295">
    <property type="component" value="Unassembled WGS sequence"/>
</dbReference>
<dbReference type="AlphaFoldDB" id="A0AAE5S505"/>
<reference evidence="1 2" key="1">
    <citation type="submission" date="2017-03" db="EMBL/GenBank/DDBJ databases">
        <authorList>
            <person name="Hulin M.T."/>
        </authorList>
    </citation>
    <scope>NUCLEOTIDE SEQUENCE [LARGE SCALE GENOMIC DNA]</scope>
    <source>
        <strain evidence="1 2">5264</strain>
    </source>
</reference>
<proteinExistence type="predicted"/>
<protein>
    <submittedName>
        <fullName evidence="1">Toxin</fullName>
    </submittedName>
</protein>
<dbReference type="SUPFAM" id="SSF52058">
    <property type="entry name" value="L domain-like"/>
    <property type="match status" value="1"/>
</dbReference>
<evidence type="ECO:0000313" key="1">
    <source>
        <dbReference type="EMBL" id="POQ02235.1"/>
    </source>
</evidence>
<sequence length="286" mass="32635">MGKYKMKKFFYNENIDALEISEHFFLEGLKHAQKKDYRNIRVMRDNSVASSTVLDLSPLASSELVETLNISQDINLKKVDFSPIYTCSSLNALTIPYLKDTLDFSKLTSLKTLYIMKAHDKIESLPIDNVSNLLLAGIKNKDLNFLLAPKLETLRVSGGNLESFEGLQASKTLGDVEISHCAKLIDISQLSEIPELKKLSVEKCKHIRDYSFLSGNNALETFFASELDSLDFIPSLKKIQFVKFWEVKDGDLQPLLDSKTLKRVDFFPQKKNYTHTKEEINNLLQR</sequence>
<dbReference type="Gene3D" id="3.80.10.10">
    <property type="entry name" value="Ribonuclease Inhibitor"/>
    <property type="match status" value="1"/>
</dbReference>
<accession>A0AAE5S505</accession>
<gene>
    <name evidence="1" type="ORF">CXB42_18640</name>
</gene>
<dbReference type="EMBL" id="NBAQ01000011">
    <property type="protein sequence ID" value="POQ02235.1"/>
    <property type="molecule type" value="Genomic_DNA"/>
</dbReference>
<evidence type="ECO:0000313" key="2">
    <source>
        <dbReference type="Proteomes" id="UP000237295"/>
    </source>
</evidence>